<evidence type="ECO:0000256" key="1">
    <source>
        <dbReference type="ARBA" id="ARBA00006484"/>
    </source>
</evidence>
<evidence type="ECO:0000256" key="2">
    <source>
        <dbReference type="ARBA" id="ARBA00022857"/>
    </source>
</evidence>
<sequence>MSGRIFFVTGTSSGFGKTLVEEILARGDKVVATTRNSNSLNFSSATPENFVSVALDVTDTASVTNAFDVALSTFGRVDVVVNNAGFGLCGPFEELDENQISEQMNVNFFGCVNVTRKAIQVMREQKPPGGLIQQISSMAGQKGMPTYSIYCASKWALAGFTEAVAAEMKPEWGISFTCLEPGGFRTNWAGSSMVFPKRRLAEYDHLDARERASKRHGTQVGDPLKAGKAIYDLAVMKEPPTRIVLGSDAYDLVMAKLDDYRRIYTSFEEFSKSTDVSE</sequence>
<dbReference type="InterPro" id="IPR020904">
    <property type="entry name" value="Sc_DH/Rdtase_CS"/>
</dbReference>
<dbReference type="EMBL" id="JAVRRD010000001">
    <property type="protein sequence ID" value="KAK5064328.1"/>
    <property type="molecule type" value="Genomic_DNA"/>
</dbReference>
<dbReference type="PRINTS" id="PR00081">
    <property type="entry name" value="GDHRDH"/>
</dbReference>
<protein>
    <submittedName>
        <fullName evidence="5">Uncharacterized protein</fullName>
    </submittedName>
</protein>
<proteinExistence type="inferred from homology"/>
<organism evidence="5 6">
    <name type="scientific">Exophiala bonariae</name>
    <dbReference type="NCBI Taxonomy" id="1690606"/>
    <lineage>
        <taxon>Eukaryota</taxon>
        <taxon>Fungi</taxon>
        <taxon>Dikarya</taxon>
        <taxon>Ascomycota</taxon>
        <taxon>Pezizomycotina</taxon>
        <taxon>Eurotiomycetes</taxon>
        <taxon>Chaetothyriomycetidae</taxon>
        <taxon>Chaetothyriales</taxon>
        <taxon>Herpotrichiellaceae</taxon>
        <taxon>Exophiala</taxon>
    </lineage>
</organism>
<comment type="caution">
    <text evidence="5">The sequence shown here is derived from an EMBL/GenBank/DDBJ whole genome shotgun (WGS) entry which is preliminary data.</text>
</comment>
<accession>A0AAV9NTI7</accession>
<dbReference type="Proteomes" id="UP001358417">
    <property type="component" value="Unassembled WGS sequence"/>
</dbReference>
<dbReference type="PANTHER" id="PTHR43976:SF16">
    <property type="entry name" value="SHORT-CHAIN DEHYDROGENASE_REDUCTASE FAMILY PROTEIN"/>
    <property type="match status" value="1"/>
</dbReference>
<reference evidence="5 6" key="1">
    <citation type="submission" date="2023-08" db="EMBL/GenBank/DDBJ databases">
        <title>Black Yeasts Isolated from many extreme environments.</title>
        <authorList>
            <person name="Coleine C."/>
            <person name="Stajich J.E."/>
            <person name="Selbmann L."/>
        </authorList>
    </citation>
    <scope>NUCLEOTIDE SEQUENCE [LARGE SCALE GENOMIC DNA]</scope>
    <source>
        <strain evidence="5 6">CCFEE 5792</strain>
    </source>
</reference>
<keyword evidence="3" id="KW-0560">Oxidoreductase</keyword>
<dbReference type="Pfam" id="PF00106">
    <property type="entry name" value="adh_short"/>
    <property type="match status" value="1"/>
</dbReference>
<keyword evidence="2" id="KW-0521">NADP</keyword>
<dbReference type="InterPro" id="IPR051911">
    <property type="entry name" value="SDR_oxidoreductase"/>
</dbReference>
<dbReference type="InterPro" id="IPR002347">
    <property type="entry name" value="SDR_fam"/>
</dbReference>
<evidence type="ECO:0000256" key="4">
    <source>
        <dbReference type="RuleBase" id="RU000363"/>
    </source>
</evidence>
<evidence type="ECO:0000313" key="6">
    <source>
        <dbReference type="Proteomes" id="UP001358417"/>
    </source>
</evidence>
<evidence type="ECO:0000313" key="5">
    <source>
        <dbReference type="EMBL" id="KAK5064328.1"/>
    </source>
</evidence>
<keyword evidence="6" id="KW-1185">Reference proteome</keyword>
<dbReference type="CDD" id="cd05374">
    <property type="entry name" value="17beta-HSD-like_SDR_c"/>
    <property type="match status" value="1"/>
</dbReference>
<dbReference type="PANTHER" id="PTHR43976">
    <property type="entry name" value="SHORT CHAIN DEHYDROGENASE"/>
    <property type="match status" value="1"/>
</dbReference>
<comment type="similarity">
    <text evidence="1 4">Belongs to the short-chain dehydrogenases/reductases (SDR) family.</text>
</comment>
<dbReference type="AlphaFoldDB" id="A0AAV9NTI7"/>
<evidence type="ECO:0000256" key="3">
    <source>
        <dbReference type="ARBA" id="ARBA00023002"/>
    </source>
</evidence>
<dbReference type="GO" id="GO:0016491">
    <property type="term" value="F:oxidoreductase activity"/>
    <property type="evidence" value="ECO:0007669"/>
    <property type="project" value="UniProtKB-KW"/>
</dbReference>
<dbReference type="PRINTS" id="PR00080">
    <property type="entry name" value="SDRFAMILY"/>
</dbReference>
<name>A0AAV9NTI7_9EURO</name>
<dbReference type="Gene3D" id="3.40.50.720">
    <property type="entry name" value="NAD(P)-binding Rossmann-like Domain"/>
    <property type="match status" value="1"/>
</dbReference>
<dbReference type="InterPro" id="IPR036291">
    <property type="entry name" value="NAD(P)-bd_dom_sf"/>
</dbReference>
<dbReference type="GeneID" id="89968383"/>
<dbReference type="SUPFAM" id="SSF51735">
    <property type="entry name" value="NAD(P)-binding Rossmann-fold domains"/>
    <property type="match status" value="1"/>
</dbReference>
<dbReference type="PROSITE" id="PS00061">
    <property type="entry name" value="ADH_SHORT"/>
    <property type="match status" value="1"/>
</dbReference>
<gene>
    <name evidence="5" type="ORF">LTR84_000161</name>
</gene>
<dbReference type="RefSeq" id="XP_064711652.1">
    <property type="nucleotide sequence ID" value="XM_064843792.1"/>
</dbReference>